<dbReference type="GO" id="GO:0046872">
    <property type="term" value="F:metal ion binding"/>
    <property type="evidence" value="ECO:0007669"/>
    <property type="project" value="UniProtKB-KW"/>
</dbReference>
<comment type="cofactor">
    <cofactor evidence="5">
        <name>Mg(2+)</name>
        <dbReference type="ChEBI" id="CHEBI:18420"/>
    </cofactor>
</comment>
<dbReference type="RefSeq" id="WP_129529703.1">
    <property type="nucleotide sequence ID" value="NZ_UFQB01000024.1"/>
</dbReference>
<dbReference type="CDD" id="cd16841">
    <property type="entry name" value="RraA_family"/>
    <property type="match status" value="1"/>
</dbReference>
<dbReference type="Gene3D" id="3.50.30.40">
    <property type="entry name" value="Ribonuclease E inhibitor RraA/RraA-like"/>
    <property type="match status" value="1"/>
</dbReference>
<evidence type="ECO:0000313" key="7">
    <source>
        <dbReference type="Proteomes" id="UP000289184"/>
    </source>
</evidence>
<dbReference type="Pfam" id="PF03737">
    <property type="entry name" value="RraA-like"/>
    <property type="match status" value="1"/>
</dbReference>
<dbReference type="SUPFAM" id="SSF89562">
    <property type="entry name" value="RraA-like"/>
    <property type="match status" value="1"/>
</dbReference>
<feature type="binding site" evidence="5">
    <location>
        <position position="119"/>
    </location>
    <ligand>
        <name>substrate</name>
    </ligand>
</feature>
<dbReference type="OrthoDB" id="8717144at2"/>
<evidence type="ECO:0000256" key="2">
    <source>
        <dbReference type="ARBA" id="ARBA00016549"/>
    </source>
</evidence>
<keyword evidence="7" id="KW-1185">Reference proteome</keyword>
<gene>
    <name evidence="6" type="primary">proA_8</name>
    <name evidence="6" type="ORF">AGI3411_04628</name>
</gene>
<evidence type="ECO:0000313" key="6">
    <source>
        <dbReference type="EMBL" id="SSW70459.1"/>
    </source>
</evidence>
<dbReference type="InterPro" id="IPR036704">
    <property type="entry name" value="RraA/RraA-like_sf"/>
</dbReference>
<keyword evidence="6" id="KW-0456">Lyase</keyword>
<evidence type="ECO:0000256" key="4">
    <source>
        <dbReference type="ARBA" id="ARBA00030169"/>
    </source>
</evidence>
<dbReference type="GO" id="GO:0016829">
    <property type="term" value="F:lyase activity"/>
    <property type="evidence" value="ECO:0007669"/>
    <property type="project" value="UniProtKB-KW"/>
</dbReference>
<sequence length="234" mass="25248">MSKVGFRVFKKIHRAPRELVEGFREIPVANIGDVVGRMFCLDARIRPMNKAPLLGTAFTVRARPGCNLMLHHAIDTAQPGDVILVEDQGDLTNAISGENMMLWAARRQIAGVVVDGAMRDADSIGEMAFPVYARGITPRGPHKSGPGEINVPISCGGVVVNPGDIVVGDADGVIVIARHEAASVLEDARKKLAQEIRTRQEIEDGTWNRKAYDEAALAALGCEIIDAAYGEQQQ</sequence>
<evidence type="ECO:0000256" key="3">
    <source>
        <dbReference type="ARBA" id="ARBA00029596"/>
    </source>
</evidence>
<dbReference type="EMBL" id="UFQB01000024">
    <property type="protein sequence ID" value="SSW70459.1"/>
    <property type="molecule type" value="Genomic_DNA"/>
</dbReference>
<comment type="cofactor">
    <cofactor evidence="1">
        <name>a divalent metal cation</name>
        <dbReference type="ChEBI" id="CHEBI:60240"/>
    </cofactor>
</comment>
<dbReference type="InterPro" id="IPR005493">
    <property type="entry name" value="RraA/RraA-like"/>
</dbReference>
<keyword evidence="5" id="KW-0479">Metal-binding</keyword>
<dbReference type="PANTHER" id="PTHR33254">
    <property type="entry name" value="4-HYDROXY-4-METHYL-2-OXOGLUTARATE ALDOLASE 3-RELATED"/>
    <property type="match status" value="1"/>
</dbReference>
<protein>
    <recommendedName>
        <fullName evidence="2">Putative 4-hydroxy-4-methyl-2-oxoglutarate aldolase</fullName>
    </recommendedName>
    <alternativeName>
        <fullName evidence="3">Regulator of ribonuclease activity homolog</fullName>
    </alternativeName>
    <alternativeName>
        <fullName evidence="4">RraA-like protein</fullName>
    </alternativeName>
</protein>
<organism evidence="6 7">
    <name type="scientific">Achromobacter agilis</name>
    <dbReference type="NCBI Taxonomy" id="1353888"/>
    <lineage>
        <taxon>Bacteria</taxon>
        <taxon>Pseudomonadati</taxon>
        <taxon>Pseudomonadota</taxon>
        <taxon>Betaproteobacteria</taxon>
        <taxon>Burkholderiales</taxon>
        <taxon>Alcaligenaceae</taxon>
        <taxon>Achromobacter</taxon>
    </lineage>
</organism>
<dbReference type="PANTHER" id="PTHR33254:SF4">
    <property type="entry name" value="4-HYDROXY-4-METHYL-2-OXOGLUTARATE ALDOLASE 3-RELATED"/>
    <property type="match status" value="1"/>
</dbReference>
<accession>A0A446CRI1</accession>
<dbReference type="Proteomes" id="UP000289184">
    <property type="component" value="Unassembled WGS sequence"/>
</dbReference>
<feature type="binding site" evidence="5">
    <location>
        <position position="120"/>
    </location>
    <ligand>
        <name>Mg(2+)</name>
        <dbReference type="ChEBI" id="CHEBI:18420"/>
    </ligand>
</feature>
<dbReference type="AlphaFoldDB" id="A0A446CRI1"/>
<evidence type="ECO:0000256" key="5">
    <source>
        <dbReference type="PIRSR" id="PIRSR605493-1"/>
    </source>
</evidence>
<keyword evidence="5" id="KW-0460">Magnesium</keyword>
<feature type="binding site" evidence="5">
    <location>
        <begin position="97"/>
        <end position="100"/>
    </location>
    <ligand>
        <name>substrate</name>
    </ligand>
</feature>
<name>A0A446CRI1_9BURK</name>
<proteinExistence type="predicted"/>
<reference evidence="6 7" key="1">
    <citation type="submission" date="2018-07" db="EMBL/GenBank/DDBJ databases">
        <authorList>
            <person name="Peeters C."/>
        </authorList>
    </citation>
    <scope>NUCLEOTIDE SEQUENCE [LARGE SCALE GENOMIC DNA]</scope>
    <source>
        <strain evidence="6 7">LMG 3411</strain>
    </source>
</reference>
<dbReference type="NCBIfam" id="NF004850">
    <property type="entry name" value="PRK06201.1"/>
    <property type="match status" value="1"/>
</dbReference>
<evidence type="ECO:0000256" key="1">
    <source>
        <dbReference type="ARBA" id="ARBA00001968"/>
    </source>
</evidence>